<dbReference type="Proteomes" id="UP000002036">
    <property type="component" value="Chromosome D"/>
</dbReference>
<dbReference type="HOGENOM" id="CLU_039436_0_0_1"/>
<dbReference type="AlphaFoldDB" id="C5DGE7"/>
<sequence>MMLGSRFGVRSALRRAIQVKPKIKIPARALNTFASSASKYSTWQRWAYTAGAFGALSLGLYYLYWPRHTFPQSVAKILRKALWEESDKKDHDYQCALKFYLQAIGECDKLSMDRVSDEYTGIELKIAEMYERLNMNDEAHDLYLEMLYRYFDALHTPGRIPDDKRPHLIQKDLRILIKSLEINKDIQVGKRNLLAHLLLAQEEVLSRSPELKEYFDKRKERTTKLFQGKLDDEGVDFDNFLSEDNIKLNDESYLIVNLAKNSSAWEPFKEEFFTARDLYTAYCLSTKDISSALSCKLTTVEWMVMADMPPGQILLSQANLGSLLYLQAETFETKIHQLNKRREQDKSKAEDETMIRALRQLNRNKDTCFKMATQCYDSVIKFSRKNKKLRFNVKDFMDPSAAHAIALSVYGMGVIHLHKHNLAKAERLLNDSINMAEETGFHELLKEAKQELKKVAKASQVDAIKLEDRDSSASDTV</sequence>
<dbReference type="CDD" id="cd24145">
    <property type="entry name" value="Mgr3-like"/>
    <property type="match status" value="1"/>
</dbReference>
<keyword evidence="1" id="KW-1133">Transmembrane helix</keyword>
<name>C5DGE7_LACTC</name>
<dbReference type="EMBL" id="CU928168">
    <property type="protein sequence ID" value="CAR22489.1"/>
    <property type="molecule type" value="Genomic_DNA"/>
</dbReference>
<gene>
    <name evidence="2" type="ordered locus">KLTH0D04708g</name>
</gene>
<keyword evidence="1" id="KW-0472">Membrane</keyword>
<evidence type="ECO:0000313" key="3">
    <source>
        <dbReference type="Proteomes" id="UP000002036"/>
    </source>
</evidence>
<keyword evidence="3" id="KW-1185">Reference proteome</keyword>
<dbReference type="PANTHER" id="PTHR28142">
    <property type="entry name" value="MITOCHONDRIAL INNER MEMBRANE I-AAA PROTEASE SUPERCOMPLEX SUBUNIT MGR3-RELATED"/>
    <property type="match status" value="1"/>
</dbReference>
<protein>
    <submittedName>
        <fullName evidence="2">KLTH0D04708p</fullName>
    </submittedName>
</protein>
<evidence type="ECO:0000313" key="2">
    <source>
        <dbReference type="EMBL" id="CAR22489.1"/>
    </source>
</evidence>
<dbReference type="InterPro" id="IPR040201">
    <property type="entry name" value="Mrg3-like"/>
</dbReference>
<dbReference type="PANTHER" id="PTHR28142:SF1">
    <property type="entry name" value="MITOCHONDRIAL INNER MEMBRANE I-AAA PROTEASE SUPERCOMPLEX SUBUNIT MGR3-RELATED"/>
    <property type="match status" value="1"/>
</dbReference>
<organism evidence="2 3">
    <name type="scientific">Lachancea thermotolerans (strain ATCC 56472 / CBS 6340 / NRRL Y-8284)</name>
    <name type="common">Yeast</name>
    <name type="synonym">Kluyveromyces thermotolerans</name>
    <dbReference type="NCBI Taxonomy" id="559295"/>
    <lineage>
        <taxon>Eukaryota</taxon>
        <taxon>Fungi</taxon>
        <taxon>Dikarya</taxon>
        <taxon>Ascomycota</taxon>
        <taxon>Saccharomycotina</taxon>
        <taxon>Saccharomycetes</taxon>
        <taxon>Saccharomycetales</taxon>
        <taxon>Saccharomycetaceae</taxon>
        <taxon>Lachancea</taxon>
    </lineage>
</organism>
<dbReference type="GO" id="GO:0006515">
    <property type="term" value="P:protein quality control for misfolded or incompletely synthesized proteins"/>
    <property type="evidence" value="ECO:0007669"/>
    <property type="project" value="TreeGrafter"/>
</dbReference>
<dbReference type="OMA" id="CKMTTVE"/>
<dbReference type="GeneID" id="8295153"/>
<dbReference type="GO" id="GO:0031942">
    <property type="term" value="C:i-AAA complex"/>
    <property type="evidence" value="ECO:0007669"/>
    <property type="project" value="TreeGrafter"/>
</dbReference>
<dbReference type="STRING" id="559295.C5DGE7"/>
<proteinExistence type="predicted"/>
<dbReference type="FunCoup" id="C5DGE7">
    <property type="interactions" value="43"/>
</dbReference>
<dbReference type="InParanoid" id="C5DGE7"/>
<keyword evidence="1" id="KW-0812">Transmembrane</keyword>
<feature type="transmembrane region" description="Helical" evidence="1">
    <location>
        <begin position="46"/>
        <end position="65"/>
    </location>
</feature>
<dbReference type="GO" id="GO:0051787">
    <property type="term" value="F:misfolded protein binding"/>
    <property type="evidence" value="ECO:0007669"/>
    <property type="project" value="TreeGrafter"/>
</dbReference>
<evidence type="ECO:0000256" key="1">
    <source>
        <dbReference type="SAM" id="Phobius"/>
    </source>
</evidence>
<dbReference type="KEGG" id="lth:KLTH0D04708g"/>
<dbReference type="RefSeq" id="XP_002552927.1">
    <property type="nucleotide sequence ID" value="XM_002552881.1"/>
</dbReference>
<reference evidence="2 3" key="1">
    <citation type="journal article" date="2009" name="Genome Res.">
        <title>Comparative genomics of protoploid Saccharomycetaceae.</title>
        <authorList>
            <consortium name="The Genolevures Consortium"/>
            <person name="Souciet J.-L."/>
            <person name="Dujon B."/>
            <person name="Gaillardin C."/>
            <person name="Johnston M."/>
            <person name="Baret P.V."/>
            <person name="Cliften P."/>
            <person name="Sherman D.J."/>
            <person name="Weissenbach J."/>
            <person name="Westhof E."/>
            <person name="Wincker P."/>
            <person name="Jubin C."/>
            <person name="Poulain J."/>
            <person name="Barbe V."/>
            <person name="Segurens B."/>
            <person name="Artiguenave F."/>
            <person name="Anthouard V."/>
            <person name="Vacherie B."/>
            <person name="Val M.-E."/>
            <person name="Fulton R.S."/>
            <person name="Minx P."/>
            <person name="Wilson R."/>
            <person name="Durrens P."/>
            <person name="Jean G."/>
            <person name="Marck C."/>
            <person name="Martin T."/>
            <person name="Nikolski M."/>
            <person name="Rolland T."/>
            <person name="Seret M.-L."/>
            <person name="Casaregola S."/>
            <person name="Despons L."/>
            <person name="Fairhead C."/>
            <person name="Fischer G."/>
            <person name="Lafontaine I."/>
            <person name="Leh V."/>
            <person name="Lemaire M."/>
            <person name="de Montigny J."/>
            <person name="Neuveglise C."/>
            <person name="Thierry A."/>
            <person name="Blanc-Lenfle I."/>
            <person name="Bleykasten C."/>
            <person name="Diffels J."/>
            <person name="Fritsch E."/>
            <person name="Frangeul L."/>
            <person name="Goeffon A."/>
            <person name="Jauniaux N."/>
            <person name="Kachouri-Lafond R."/>
            <person name="Payen C."/>
            <person name="Potier S."/>
            <person name="Pribylova L."/>
            <person name="Ozanne C."/>
            <person name="Richard G.-F."/>
            <person name="Sacerdot C."/>
            <person name="Straub M.-L."/>
            <person name="Talla E."/>
        </authorList>
    </citation>
    <scope>NUCLEOTIDE SEQUENCE [LARGE SCALE GENOMIC DNA]</scope>
    <source>
        <strain evidence="3">ATCC 56472 / CBS 6340 / NRRL Y-8284</strain>
    </source>
</reference>
<dbReference type="OrthoDB" id="10050400at2759"/>
<accession>C5DGE7</accession>
<dbReference type="eggNOG" id="ENOG502QU02">
    <property type="taxonomic scope" value="Eukaryota"/>
</dbReference>